<dbReference type="CDD" id="cd00180">
    <property type="entry name" value="PKc"/>
    <property type="match status" value="1"/>
</dbReference>
<evidence type="ECO:0000313" key="6">
    <source>
        <dbReference type="Proteomes" id="UP000046392"/>
    </source>
</evidence>
<reference evidence="7" key="1">
    <citation type="submission" date="2017-02" db="UniProtKB">
        <authorList>
            <consortium name="WormBaseParasite"/>
        </authorList>
    </citation>
    <scope>IDENTIFICATION</scope>
</reference>
<dbReference type="AlphaFoldDB" id="A0A0N5B7I6"/>
<dbReference type="InterPro" id="IPR000719">
    <property type="entry name" value="Prot_kinase_dom"/>
</dbReference>
<dbReference type="WBParaSite" id="SPAL_0000201100.1">
    <property type="protein sequence ID" value="SPAL_0000201100.1"/>
    <property type="gene ID" value="SPAL_0000201100"/>
</dbReference>
<dbReference type="GO" id="GO:0005524">
    <property type="term" value="F:ATP binding"/>
    <property type="evidence" value="ECO:0007669"/>
    <property type="project" value="UniProtKB-KW"/>
</dbReference>
<sequence>MMNQRNSLIPTILVDDEEDDNNIRNNNSRKNSLVVPTLFTPNNTHQNRFFRKPSTFAIPSIEIIEESSPAHSTRHNSFSSTEHFDNFKEDDCIIVPKCFKNNFLITEDDYNSIIKIKKLGKNNNRFGKVYKFLETNEMIEVTGTRFKLEALSTWDQNNVIIQKQLTQLLEELRHFSELRHPNLTKYFGCYKTPEKLTMYREYLPNGSVDDRIEEESITEALAIKWLRQSTEALNYLHTLQPPLPHKNLKASNMLLTISEDIKLSDIGHSIQINNKEDYDETSNIMRTVYRKVLLITAPEQIKFITEPFKLTPSNDIWSLGCIFVQMLTYKLPHEEKLKDLSDVMLYKHLEENIYLSKDEQLHYNGDTLYKNGSIEAKEIINNILIFDENLRPKAIDILNYDTLSVNKRLFEVHPLPMAKKRRYSSSRQRLESCYSKENEDEKPVRVIARCGKKDKVFSPLLKRYVSLDSDDINSDDEVEAKVETISYESDGESVPDGIETPKITDNRYIAKYFTSKLIIFLTFFVRWSILVLLTSVTLFCFASFVFVAIYIIYNSINFICQCHLNEGFIVLIALILLPIMILLGSLCCNNACQRYEAAEEKGKLKKSKLYYPQPQKDITLCGVIVVLGSNHQEKSVLHKKKRIDDDDPTAPMNLEKGKIVNDIAKLA</sequence>
<comment type="similarity">
    <text evidence="1">Belongs to the protein kinase superfamily. STE Ser/Thr protein kinase family. STE20 subfamily.</text>
</comment>
<evidence type="ECO:0000256" key="2">
    <source>
        <dbReference type="ARBA" id="ARBA00022741"/>
    </source>
</evidence>
<dbReference type="GO" id="GO:0004674">
    <property type="term" value="F:protein serine/threonine kinase activity"/>
    <property type="evidence" value="ECO:0007669"/>
    <property type="project" value="TreeGrafter"/>
</dbReference>
<keyword evidence="4" id="KW-1133">Transmembrane helix</keyword>
<accession>A0A0N5B7I6</accession>
<dbReference type="SUPFAM" id="SSF56112">
    <property type="entry name" value="Protein kinase-like (PK-like)"/>
    <property type="match status" value="1"/>
</dbReference>
<dbReference type="Gene3D" id="1.10.510.10">
    <property type="entry name" value="Transferase(Phosphotransferase) domain 1"/>
    <property type="match status" value="1"/>
</dbReference>
<keyword evidence="4" id="KW-0472">Membrane</keyword>
<keyword evidence="4" id="KW-0812">Transmembrane</keyword>
<dbReference type="GO" id="GO:0005737">
    <property type="term" value="C:cytoplasm"/>
    <property type="evidence" value="ECO:0007669"/>
    <property type="project" value="TreeGrafter"/>
</dbReference>
<evidence type="ECO:0000256" key="4">
    <source>
        <dbReference type="SAM" id="Phobius"/>
    </source>
</evidence>
<dbReference type="InterPro" id="IPR011009">
    <property type="entry name" value="Kinase-like_dom_sf"/>
</dbReference>
<keyword evidence="3" id="KW-0067">ATP-binding</keyword>
<dbReference type="Pfam" id="PF00069">
    <property type="entry name" value="Pkinase"/>
    <property type="match status" value="1"/>
</dbReference>
<feature type="transmembrane region" description="Helical" evidence="4">
    <location>
        <begin position="568"/>
        <end position="586"/>
    </location>
</feature>
<organism evidence="6 7">
    <name type="scientific">Strongyloides papillosus</name>
    <name type="common">Intestinal threadworm</name>
    <dbReference type="NCBI Taxonomy" id="174720"/>
    <lineage>
        <taxon>Eukaryota</taxon>
        <taxon>Metazoa</taxon>
        <taxon>Ecdysozoa</taxon>
        <taxon>Nematoda</taxon>
        <taxon>Chromadorea</taxon>
        <taxon>Rhabditida</taxon>
        <taxon>Tylenchina</taxon>
        <taxon>Panagrolaimomorpha</taxon>
        <taxon>Strongyloidoidea</taxon>
        <taxon>Strongyloididae</taxon>
        <taxon>Strongyloides</taxon>
    </lineage>
</organism>
<keyword evidence="2" id="KW-0547">Nucleotide-binding</keyword>
<dbReference type="Proteomes" id="UP000046392">
    <property type="component" value="Unplaced"/>
</dbReference>
<dbReference type="InterPro" id="IPR050629">
    <property type="entry name" value="STE20/SPS1-PAK"/>
</dbReference>
<evidence type="ECO:0000256" key="1">
    <source>
        <dbReference type="ARBA" id="ARBA00008874"/>
    </source>
</evidence>
<feature type="transmembrane region" description="Helical" evidence="4">
    <location>
        <begin position="512"/>
        <end position="530"/>
    </location>
</feature>
<keyword evidence="6" id="KW-1185">Reference proteome</keyword>
<dbReference type="STRING" id="174720.A0A0N5B7I6"/>
<evidence type="ECO:0000256" key="3">
    <source>
        <dbReference type="ARBA" id="ARBA00022840"/>
    </source>
</evidence>
<evidence type="ECO:0000259" key="5">
    <source>
        <dbReference type="PROSITE" id="PS50011"/>
    </source>
</evidence>
<name>A0A0N5B7I6_STREA</name>
<evidence type="ECO:0000313" key="7">
    <source>
        <dbReference type="WBParaSite" id="SPAL_0000201100.1"/>
    </source>
</evidence>
<proteinExistence type="inferred from homology"/>
<dbReference type="PANTHER" id="PTHR48012">
    <property type="entry name" value="STERILE20-LIKE KINASE, ISOFORM B-RELATED"/>
    <property type="match status" value="1"/>
</dbReference>
<dbReference type="PROSITE" id="PS50011">
    <property type="entry name" value="PROTEIN_KINASE_DOM"/>
    <property type="match status" value="1"/>
</dbReference>
<feature type="domain" description="Protein kinase" evidence="5">
    <location>
        <begin position="115"/>
        <end position="403"/>
    </location>
</feature>
<protein>
    <submittedName>
        <fullName evidence="7">Protein kinase domain-containing protein</fullName>
    </submittedName>
</protein>
<feature type="transmembrane region" description="Helical" evidence="4">
    <location>
        <begin position="536"/>
        <end position="556"/>
    </location>
</feature>
<dbReference type="PANTHER" id="PTHR48012:SF26">
    <property type="entry name" value="SERINE_THREONINE-PROTEIN KINASE DDB_G0283821-RELATED"/>
    <property type="match status" value="1"/>
</dbReference>